<comment type="caution">
    <text evidence="2">The sequence shown here is derived from an EMBL/GenBank/DDBJ whole genome shotgun (WGS) entry which is preliminary data.</text>
</comment>
<accession>X1F0P3</accession>
<feature type="non-terminal residue" evidence="2">
    <location>
        <position position="1"/>
    </location>
</feature>
<keyword evidence="1" id="KW-0472">Membrane</keyword>
<evidence type="ECO:0008006" key="3">
    <source>
        <dbReference type="Google" id="ProtNLM"/>
    </source>
</evidence>
<sequence>PVLAPVRKYFPPYKFGGIDISPIIVFVLLIFIDTFIVKSMSLYAQQILQQQTLSL</sequence>
<gene>
    <name evidence="2" type="ORF">S01H4_64868</name>
</gene>
<dbReference type="Pfam" id="PF02325">
    <property type="entry name" value="CCB3_YggT"/>
    <property type="match status" value="1"/>
</dbReference>
<organism evidence="2">
    <name type="scientific">marine sediment metagenome</name>
    <dbReference type="NCBI Taxonomy" id="412755"/>
    <lineage>
        <taxon>unclassified sequences</taxon>
        <taxon>metagenomes</taxon>
        <taxon>ecological metagenomes</taxon>
    </lineage>
</organism>
<evidence type="ECO:0000313" key="2">
    <source>
        <dbReference type="EMBL" id="GAH14393.1"/>
    </source>
</evidence>
<evidence type="ECO:0000256" key="1">
    <source>
        <dbReference type="SAM" id="Phobius"/>
    </source>
</evidence>
<proteinExistence type="predicted"/>
<dbReference type="GO" id="GO:0016020">
    <property type="term" value="C:membrane"/>
    <property type="evidence" value="ECO:0007669"/>
    <property type="project" value="InterPro"/>
</dbReference>
<reference evidence="2" key="1">
    <citation type="journal article" date="2014" name="Front. Microbiol.">
        <title>High frequency of phylogenetically diverse reductive dehalogenase-homologous genes in deep subseafloor sedimentary metagenomes.</title>
        <authorList>
            <person name="Kawai M."/>
            <person name="Futagami T."/>
            <person name="Toyoda A."/>
            <person name="Takaki Y."/>
            <person name="Nishi S."/>
            <person name="Hori S."/>
            <person name="Arai W."/>
            <person name="Tsubouchi T."/>
            <person name="Morono Y."/>
            <person name="Uchiyama I."/>
            <person name="Ito T."/>
            <person name="Fujiyama A."/>
            <person name="Inagaki F."/>
            <person name="Takami H."/>
        </authorList>
    </citation>
    <scope>NUCLEOTIDE SEQUENCE</scope>
    <source>
        <strain evidence="2">Expedition CK06-06</strain>
    </source>
</reference>
<keyword evidence="1" id="KW-1133">Transmembrane helix</keyword>
<dbReference type="InterPro" id="IPR003425">
    <property type="entry name" value="CCB3/YggT"/>
</dbReference>
<name>X1F0P3_9ZZZZ</name>
<protein>
    <recommendedName>
        <fullName evidence="3">YggT family protein</fullName>
    </recommendedName>
</protein>
<keyword evidence="1" id="KW-0812">Transmembrane</keyword>
<dbReference type="AlphaFoldDB" id="X1F0P3"/>
<dbReference type="EMBL" id="BART01039482">
    <property type="protein sequence ID" value="GAH14393.1"/>
    <property type="molecule type" value="Genomic_DNA"/>
</dbReference>
<feature type="transmembrane region" description="Helical" evidence="1">
    <location>
        <begin position="20"/>
        <end position="37"/>
    </location>
</feature>